<organism evidence="1 2">
    <name type="scientific">Toxocara canis</name>
    <name type="common">Canine roundworm</name>
    <dbReference type="NCBI Taxonomy" id="6265"/>
    <lineage>
        <taxon>Eukaryota</taxon>
        <taxon>Metazoa</taxon>
        <taxon>Ecdysozoa</taxon>
        <taxon>Nematoda</taxon>
        <taxon>Chromadorea</taxon>
        <taxon>Rhabditida</taxon>
        <taxon>Spirurina</taxon>
        <taxon>Ascaridomorpha</taxon>
        <taxon>Ascaridoidea</taxon>
        <taxon>Toxocaridae</taxon>
        <taxon>Toxocara</taxon>
    </lineage>
</organism>
<dbReference type="EMBL" id="JPKZ01002147">
    <property type="protein sequence ID" value="KHN78169.1"/>
    <property type="molecule type" value="Genomic_DNA"/>
</dbReference>
<protein>
    <submittedName>
        <fullName evidence="1">Uncharacterized protein</fullName>
    </submittedName>
</protein>
<evidence type="ECO:0000313" key="2">
    <source>
        <dbReference type="Proteomes" id="UP000031036"/>
    </source>
</evidence>
<dbReference type="AlphaFoldDB" id="A0A0B2V9K2"/>
<feature type="non-terminal residue" evidence="1">
    <location>
        <position position="107"/>
    </location>
</feature>
<reference evidence="1 2" key="1">
    <citation type="submission" date="2014-11" db="EMBL/GenBank/DDBJ databases">
        <title>Genetic blueprint of the zoonotic pathogen Toxocara canis.</title>
        <authorList>
            <person name="Zhu X.-Q."/>
            <person name="Korhonen P.K."/>
            <person name="Cai H."/>
            <person name="Young N.D."/>
            <person name="Nejsum P."/>
            <person name="von Samson-Himmelstjerna G."/>
            <person name="Boag P.R."/>
            <person name="Tan P."/>
            <person name="Li Q."/>
            <person name="Min J."/>
            <person name="Yang Y."/>
            <person name="Wang X."/>
            <person name="Fang X."/>
            <person name="Hall R.S."/>
            <person name="Hofmann A."/>
            <person name="Sternberg P.W."/>
            <person name="Jex A.R."/>
            <person name="Gasser R.B."/>
        </authorList>
    </citation>
    <scope>NUCLEOTIDE SEQUENCE [LARGE SCALE GENOMIC DNA]</scope>
    <source>
        <strain evidence="1">PN_DK_2014</strain>
    </source>
</reference>
<accession>A0A0B2V9K2</accession>
<proteinExistence type="predicted"/>
<comment type="caution">
    <text evidence="1">The sequence shown here is derived from an EMBL/GenBank/DDBJ whole genome shotgun (WGS) entry which is preliminary data.</text>
</comment>
<dbReference type="Proteomes" id="UP000031036">
    <property type="component" value="Unassembled WGS sequence"/>
</dbReference>
<gene>
    <name evidence="1" type="ORF">Tcan_01108</name>
</gene>
<sequence>MSSFAKVALVLTYLQNHASAKLRYLVLPFIQMGTKEEQRVHPFQFFCYTACASRFKLAFHHMVFFVKGNNFMELSEYNSWVVALKSTSHGKSSLPLEINVFPAVETN</sequence>
<evidence type="ECO:0000313" key="1">
    <source>
        <dbReference type="EMBL" id="KHN78169.1"/>
    </source>
</evidence>
<name>A0A0B2V9K2_TOXCA</name>
<keyword evidence="2" id="KW-1185">Reference proteome</keyword>